<keyword evidence="5" id="KW-0540">Nuclease</keyword>
<evidence type="ECO:0000256" key="7">
    <source>
        <dbReference type="ARBA" id="ARBA00022741"/>
    </source>
</evidence>
<name>A0A2K9LSP0_9VIRU</name>
<dbReference type="SUPFAM" id="SSF52540">
    <property type="entry name" value="P-loop containing nucleoside triphosphate hydrolases"/>
    <property type="match status" value="1"/>
</dbReference>
<dbReference type="GO" id="GO:0016787">
    <property type="term" value="F:hydrolase activity"/>
    <property type="evidence" value="ECO:0007669"/>
    <property type="project" value="UniProtKB-KW"/>
</dbReference>
<dbReference type="GO" id="GO:0000166">
    <property type="term" value="F:nucleotide binding"/>
    <property type="evidence" value="ECO:0007669"/>
    <property type="project" value="UniProtKB-KW"/>
</dbReference>
<keyword evidence="9" id="KW-0378">Hydrolase</keyword>
<keyword evidence="7" id="KW-0547">Nucleotide-binding</keyword>
<evidence type="ECO:0000256" key="2">
    <source>
        <dbReference type="ARBA" id="ARBA00022679"/>
    </source>
</evidence>
<dbReference type="InterPro" id="IPR027417">
    <property type="entry name" value="P-loop_NTPase"/>
</dbReference>
<dbReference type="InterPro" id="IPR049912">
    <property type="entry name" value="CRESS_DNA_REP"/>
</dbReference>
<evidence type="ECO:0000256" key="10">
    <source>
        <dbReference type="ARBA" id="ARBA00023124"/>
    </source>
</evidence>
<organism evidence="13">
    <name type="scientific">uncultured virus</name>
    <dbReference type="NCBI Taxonomy" id="340016"/>
    <lineage>
        <taxon>Viruses</taxon>
        <taxon>environmental samples</taxon>
    </lineage>
</organism>
<dbReference type="GO" id="GO:0016779">
    <property type="term" value="F:nucleotidyltransferase activity"/>
    <property type="evidence" value="ECO:0007669"/>
    <property type="project" value="UniProtKB-KW"/>
</dbReference>
<evidence type="ECO:0000256" key="5">
    <source>
        <dbReference type="ARBA" id="ARBA00022722"/>
    </source>
</evidence>
<protein>
    <submittedName>
        <fullName evidence="13">Rep</fullName>
    </submittedName>
</protein>
<keyword evidence="6" id="KW-0479">Metal-binding</keyword>
<evidence type="ECO:0000256" key="9">
    <source>
        <dbReference type="ARBA" id="ARBA00022801"/>
    </source>
</evidence>
<dbReference type="Gene3D" id="3.40.1310.20">
    <property type="match status" value="1"/>
</dbReference>
<evidence type="ECO:0000256" key="8">
    <source>
        <dbReference type="ARBA" id="ARBA00022759"/>
    </source>
</evidence>
<evidence type="ECO:0000256" key="3">
    <source>
        <dbReference type="ARBA" id="ARBA00022695"/>
    </source>
</evidence>
<evidence type="ECO:0000256" key="11">
    <source>
        <dbReference type="ARBA" id="ARBA00023125"/>
    </source>
</evidence>
<accession>A0A2K9LSP0</accession>
<dbReference type="GO" id="GO:0046872">
    <property type="term" value="F:metal ion binding"/>
    <property type="evidence" value="ECO:0007669"/>
    <property type="project" value="UniProtKB-KW"/>
</dbReference>
<reference evidence="13" key="1">
    <citation type="submission" date="2017-01" db="EMBL/GenBank/DDBJ databases">
        <title>High-throughput sequencing uncovers low homogeneity in the biogeography of single-stranded DNA viruses.</title>
        <authorList>
            <person name="Pearson V.M."/>
            <person name="Rokyta D.R."/>
        </authorList>
    </citation>
    <scope>NUCLEOTIDE SEQUENCE</scope>
</reference>
<keyword evidence="10" id="KW-0190">Covalent protein-DNA linkage</keyword>
<dbReference type="GO" id="GO:0006260">
    <property type="term" value="P:DNA replication"/>
    <property type="evidence" value="ECO:0007669"/>
    <property type="project" value="UniProtKB-KW"/>
</dbReference>
<keyword evidence="8" id="KW-0255">Endonuclease</keyword>
<dbReference type="GO" id="GO:0042025">
    <property type="term" value="C:host cell nucleus"/>
    <property type="evidence" value="ECO:0007669"/>
    <property type="project" value="UniProtKB-SubCell"/>
</dbReference>
<feature type="domain" description="CRESS-DNA virus Rep endonuclease" evidence="12">
    <location>
        <begin position="17"/>
        <end position="110"/>
    </location>
</feature>
<dbReference type="GO" id="GO:0004519">
    <property type="term" value="F:endonuclease activity"/>
    <property type="evidence" value="ECO:0007669"/>
    <property type="project" value="UniProtKB-KW"/>
</dbReference>
<keyword evidence="4" id="KW-0235">DNA replication</keyword>
<gene>
    <name evidence="13" type="primary">Rep</name>
</gene>
<evidence type="ECO:0000313" key="13">
    <source>
        <dbReference type="EMBL" id="AUM61892.1"/>
    </source>
</evidence>
<dbReference type="PROSITE" id="PS52020">
    <property type="entry name" value="CRESS_DNA_REP"/>
    <property type="match status" value="1"/>
</dbReference>
<evidence type="ECO:0000256" key="4">
    <source>
        <dbReference type="ARBA" id="ARBA00022705"/>
    </source>
</evidence>
<keyword evidence="3" id="KW-0548">Nucleotidyltransferase</keyword>
<dbReference type="Pfam" id="PF02407">
    <property type="entry name" value="Viral_Rep"/>
    <property type="match status" value="1"/>
</dbReference>
<keyword evidence="2" id="KW-0808">Transferase</keyword>
<evidence type="ECO:0000256" key="6">
    <source>
        <dbReference type="ARBA" id="ARBA00022723"/>
    </source>
</evidence>
<dbReference type="EMBL" id="KY487912">
    <property type="protein sequence ID" value="AUM61892.1"/>
    <property type="molecule type" value="Genomic_DNA"/>
</dbReference>
<comment type="subcellular location">
    <subcellularLocation>
        <location evidence="1">Host nucleus</location>
    </subcellularLocation>
</comment>
<dbReference type="GO" id="GO:0003677">
    <property type="term" value="F:DNA binding"/>
    <property type="evidence" value="ECO:0007669"/>
    <property type="project" value="UniProtKB-KW"/>
</dbReference>
<sequence>MEEVHEAFHGAEGAGPRQMSKRWMLTVFDDVWTPTFTEDMKYAVWQRERCPSTGRIHVHIYVRFVGKKRMSAVKNAFCRQDMHCEVARGSEAEATEYCEKEETRIEAGVRWKPANFDAAEGKQGRRSDLEAIAAKCKEGASIAAIAEAHPGDYIRYHAGINALHEQVAPKPPAAREVQVIVLWGATGTGKTHRIMTQFPECYPVIWGRDPWGHYQGEDCVLFDEFDWEKWSIQEMNRFLDKWRCLLDARYRNRYAAWTRVAICANSCPSSWWPNAPVLLLQSIRRRIATSCYKVLSKEQEIEDMEQTPTF</sequence>
<keyword evidence="11" id="KW-0238">DNA-binding</keyword>
<proteinExistence type="predicted"/>
<evidence type="ECO:0000259" key="12">
    <source>
        <dbReference type="PROSITE" id="PS52020"/>
    </source>
</evidence>
<evidence type="ECO:0000256" key="1">
    <source>
        <dbReference type="ARBA" id="ARBA00004147"/>
    </source>
</evidence>